<name>A0ACB9YM22_9PEZI</name>
<keyword evidence="2" id="KW-1185">Reference proteome</keyword>
<organism evidence="1 2">
    <name type="scientific">Hypoxylon rubiginosum</name>
    <dbReference type="NCBI Taxonomy" id="110542"/>
    <lineage>
        <taxon>Eukaryota</taxon>
        <taxon>Fungi</taxon>
        <taxon>Dikarya</taxon>
        <taxon>Ascomycota</taxon>
        <taxon>Pezizomycotina</taxon>
        <taxon>Sordariomycetes</taxon>
        <taxon>Xylariomycetidae</taxon>
        <taxon>Xylariales</taxon>
        <taxon>Hypoxylaceae</taxon>
        <taxon>Hypoxylon</taxon>
    </lineage>
</organism>
<evidence type="ECO:0000313" key="1">
    <source>
        <dbReference type="EMBL" id="KAI4859865.1"/>
    </source>
</evidence>
<reference evidence="1 2" key="1">
    <citation type="journal article" date="2022" name="New Phytol.">
        <title>Ecological generalism drives hyperdiversity of secondary metabolite gene clusters in xylarialean endophytes.</title>
        <authorList>
            <person name="Franco M.E.E."/>
            <person name="Wisecaver J.H."/>
            <person name="Arnold A.E."/>
            <person name="Ju Y.M."/>
            <person name="Slot J.C."/>
            <person name="Ahrendt S."/>
            <person name="Moore L.P."/>
            <person name="Eastman K.E."/>
            <person name="Scott K."/>
            <person name="Konkel Z."/>
            <person name="Mondo S.J."/>
            <person name="Kuo A."/>
            <person name="Hayes R.D."/>
            <person name="Haridas S."/>
            <person name="Andreopoulos B."/>
            <person name="Riley R."/>
            <person name="LaButti K."/>
            <person name="Pangilinan J."/>
            <person name="Lipzen A."/>
            <person name="Amirebrahimi M."/>
            <person name="Yan J."/>
            <person name="Adam C."/>
            <person name="Keymanesh K."/>
            <person name="Ng V."/>
            <person name="Louie K."/>
            <person name="Northen T."/>
            <person name="Drula E."/>
            <person name="Henrissat B."/>
            <person name="Hsieh H.M."/>
            <person name="Youens-Clark K."/>
            <person name="Lutzoni F."/>
            <person name="Miadlikowska J."/>
            <person name="Eastwood D.C."/>
            <person name="Hamelin R.C."/>
            <person name="Grigoriev I.V."/>
            <person name="U'Ren J.M."/>
        </authorList>
    </citation>
    <scope>NUCLEOTIDE SEQUENCE [LARGE SCALE GENOMIC DNA]</scope>
    <source>
        <strain evidence="1 2">CBS 119005</strain>
    </source>
</reference>
<gene>
    <name evidence="1" type="ORF">F4820DRAFT_453460</name>
</gene>
<accession>A0ACB9YM22</accession>
<sequence length="198" mass="21832">MAIIPAAPLVAGERTSEKISSDPKVQPMSLSFTSSFNRGMDPFWYGCQDILLDTEPFESWFDDAKTNTAVIDVMIDAVPFSYDADKSGDANSPRVDNTVATPSMELGRTASSLPPGRAILRRNEFKAAKEDGLASFDYDNLWAEWKYRNCGGTSCFDDDSIVHRTLKAFGVSYLPLARRARDDQGWYTASLLCSSNTG</sequence>
<comment type="caution">
    <text evidence="1">The sequence shown here is derived from an EMBL/GenBank/DDBJ whole genome shotgun (WGS) entry which is preliminary data.</text>
</comment>
<evidence type="ECO:0000313" key="2">
    <source>
        <dbReference type="Proteomes" id="UP001497700"/>
    </source>
</evidence>
<dbReference type="Proteomes" id="UP001497700">
    <property type="component" value="Unassembled WGS sequence"/>
</dbReference>
<proteinExistence type="predicted"/>
<dbReference type="EMBL" id="MU393609">
    <property type="protein sequence ID" value="KAI4859865.1"/>
    <property type="molecule type" value="Genomic_DNA"/>
</dbReference>
<protein>
    <submittedName>
        <fullName evidence="1">Uncharacterized protein</fullName>
    </submittedName>
</protein>